<sequence>MKKYETSKEKSTAAELVATMPNHSSFLSPGASKPCSGTESAVANAVAEARVRSVHGEVNRGTATPPFSSISRGLPNP</sequence>
<dbReference type="EMBL" id="JAQIZT010000008">
    <property type="protein sequence ID" value="KAJ6989451.1"/>
    <property type="molecule type" value="Genomic_DNA"/>
</dbReference>
<evidence type="ECO:0000313" key="3">
    <source>
        <dbReference type="Proteomes" id="UP001164929"/>
    </source>
</evidence>
<dbReference type="AlphaFoldDB" id="A0AAD6QFK3"/>
<evidence type="ECO:0000256" key="1">
    <source>
        <dbReference type="SAM" id="MobiDB-lite"/>
    </source>
</evidence>
<comment type="caution">
    <text evidence="2">The sequence shown here is derived from an EMBL/GenBank/DDBJ whole genome shotgun (WGS) entry which is preliminary data.</text>
</comment>
<keyword evidence="3" id="KW-1185">Reference proteome</keyword>
<reference evidence="2" key="1">
    <citation type="journal article" date="2023" name="Mol. Ecol. Resour.">
        <title>Chromosome-level genome assembly of a triploid poplar Populus alba 'Berolinensis'.</title>
        <authorList>
            <person name="Chen S."/>
            <person name="Yu Y."/>
            <person name="Wang X."/>
            <person name="Wang S."/>
            <person name="Zhang T."/>
            <person name="Zhou Y."/>
            <person name="He R."/>
            <person name="Meng N."/>
            <person name="Wang Y."/>
            <person name="Liu W."/>
            <person name="Liu Z."/>
            <person name="Liu J."/>
            <person name="Guo Q."/>
            <person name="Huang H."/>
            <person name="Sederoff R.R."/>
            <person name="Wang G."/>
            <person name="Qu G."/>
            <person name="Chen S."/>
        </authorList>
    </citation>
    <scope>NUCLEOTIDE SEQUENCE</scope>
    <source>
        <strain evidence="2">SC-2020</strain>
    </source>
</reference>
<feature type="region of interest" description="Disordered" evidence="1">
    <location>
        <begin position="56"/>
        <end position="77"/>
    </location>
</feature>
<proteinExistence type="predicted"/>
<accession>A0AAD6QFK3</accession>
<organism evidence="2 3">
    <name type="scientific">Populus alba x Populus x berolinensis</name>
    <dbReference type="NCBI Taxonomy" id="444605"/>
    <lineage>
        <taxon>Eukaryota</taxon>
        <taxon>Viridiplantae</taxon>
        <taxon>Streptophyta</taxon>
        <taxon>Embryophyta</taxon>
        <taxon>Tracheophyta</taxon>
        <taxon>Spermatophyta</taxon>
        <taxon>Magnoliopsida</taxon>
        <taxon>eudicotyledons</taxon>
        <taxon>Gunneridae</taxon>
        <taxon>Pentapetalae</taxon>
        <taxon>rosids</taxon>
        <taxon>fabids</taxon>
        <taxon>Malpighiales</taxon>
        <taxon>Salicaceae</taxon>
        <taxon>Saliceae</taxon>
        <taxon>Populus</taxon>
    </lineage>
</organism>
<feature type="compositionally biased region" description="Polar residues" evidence="1">
    <location>
        <begin position="61"/>
        <end position="71"/>
    </location>
</feature>
<gene>
    <name evidence="2" type="ORF">NC653_022125</name>
</gene>
<dbReference type="Proteomes" id="UP001164929">
    <property type="component" value="Chromosome 8"/>
</dbReference>
<evidence type="ECO:0000313" key="2">
    <source>
        <dbReference type="EMBL" id="KAJ6989451.1"/>
    </source>
</evidence>
<name>A0AAD6QFK3_9ROSI</name>
<protein>
    <submittedName>
        <fullName evidence="2">Uncharacterized protein</fullName>
    </submittedName>
</protein>